<reference evidence="1" key="1">
    <citation type="journal article" date="2020" name="Stud. Mycol.">
        <title>101 Dothideomycetes genomes: a test case for predicting lifestyles and emergence of pathogens.</title>
        <authorList>
            <person name="Haridas S."/>
            <person name="Albert R."/>
            <person name="Binder M."/>
            <person name="Bloem J."/>
            <person name="Labutti K."/>
            <person name="Salamov A."/>
            <person name="Andreopoulos B."/>
            <person name="Baker S."/>
            <person name="Barry K."/>
            <person name="Bills G."/>
            <person name="Bluhm B."/>
            <person name="Cannon C."/>
            <person name="Castanera R."/>
            <person name="Culley D."/>
            <person name="Daum C."/>
            <person name="Ezra D."/>
            <person name="Gonzalez J."/>
            <person name="Henrissat B."/>
            <person name="Kuo A."/>
            <person name="Liang C."/>
            <person name="Lipzen A."/>
            <person name="Lutzoni F."/>
            <person name="Magnuson J."/>
            <person name="Mondo S."/>
            <person name="Nolan M."/>
            <person name="Ohm R."/>
            <person name="Pangilinan J."/>
            <person name="Park H.-J."/>
            <person name="Ramirez L."/>
            <person name="Alfaro M."/>
            <person name="Sun H."/>
            <person name="Tritt A."/>
            <person name="Yoshinaga Y."/>
            <person name="Zwiers L.-H."/>
            <person name="Turgeon B."/>
            <person name="Goodwin S."/>
            <person name="Spatafora J."/>
            <person name="Crous P."/>
            <person name="Grigoriev I."/>
        </authorList>
    </citation>
    <scope>NUCLEOTIDE SEQUENCE</scope>
    <source>
        <strain evidence="1">CBS 130266</strain>
    </source>
</reference>
<protein>
    <submittedName>
        <fullName evidence="1">Uncharacterized protein</fullName>
    </submittedName>
</protein>
<accession>A0A9P4NMM9</accession>
<evidence type="ECO:0000313" key="2">
    <source>
        <dbReference type="Proteomes" id="UP000800235"/>
    </source>
</evidence>
<dbReference type="AlphaFoldDB" id="A0A9P4NMM9"/>
<sequence length="257" mass="28172">MSSLHSQYLPMPHPLITSISHLASPPPSSPSTTAPSSAIIDETTFDRLTTQDPTLHTHLSALTNSAFGTNIAEVTQLWLYILSLYFTRTEGYFPKLRTDAATGGMWLEVWRKGNVLLDGGKWTPRFDHAVFVLLCLPRGQWGDEFPGVRFTDRSWKFDLGTNNNHEMTISIAEEPLTTAAQISMRDRFVEAVRDAKKSGLKSVSGGIACGCVVRMFRGREGGGLRVLHGCVLDLVGGVPSESMRVVGKILERVGKGV</sequence>
<name>A0A9P4NMM9_9PEZI</name>
<comment type="caution">
    <text evidence="1">The sequence shown here is derived from an EMBL/GenBank/DDBJ whole genome shotgun (WGS) entry which is preliminary data.</text>
</comment>
<proteinExistence type="predicted"/>
<organism evidence="1 2">
    <name type="scientific">Tothia fuscella</name>
    <dbReference type="NCBI Taxonomy" id="1048955"/>
    <lineage>
        <taxon>Eukaryota</taxon>
        <taxon>Fungi</taxon>
        <taxon>Dikarya</taxon>
        <taxon>Ascomycota</taxon>
        <taxon>Pezizomycotina</taxon>
        <taxon>Dothideomycetes</taxon>
        <taxon>Pleosporomycetidae</taxon>
        <taxon>Venturiales</taxon>
        <taxon>Cylindrosympodiaceae</taxon>
        <taxon>Tothia</taxon>
    </lineage>
</organism>
<keyword evidence="2" id="KW-1185">Reference proteome</keyword>
<gene>
    <name evidence="1" type="ORF">EJ08DRAFT_662915</name>
</gene>
<dbReference type="Proteomes" id="UP000800235">
    <property type="component" value="Unassembled WGS sequence"/>
</dbReference>
<dbReference type="EMBL" id="MU007060">
    <property type="protein sequence ID" value="KAF2427378.1"/>
    <property type="molecule type" value="Genomic_DNA"/>
</dbReference>
<evidence type="ECO:0000313" key="1">
    <source>
        <dbReference type="EMBL" id="KAF2427378.1"/>
    </source>
</evidence>